<evidence type="ECO:0000256" key="6">
    <source>
        <dbReference type="ARBA" id="ARBA00022679"/>
    </source>
</evidence>
<feature type="transmembrane region" description="Helical" evidence="12">
    <location>
        <begin position="573"/>
        <end position="591"/>
    </location>
</feature>
<keyword evidence="11" id="KW-0325">Glycoprotein</keyword>
<dbReference type="AlphaFoldDB" id="F7D1S0"/>
<evidence type="ECO:0000259" key="13">
    <source>
        <dbReference type="Pfam" id="PF04987"/>
    </source>
</evidence>
<dbReference type="EC" id="2.-.-.-" evidence="12"/>
<dbReference type="UniPathway" id="UPA00196"/>
<feature type="transmembrane region" description="Helical" evidence="12">
    <location>
        <begin position="486"/>
        <end position="503"/>
    </location>
</feature>
<dbReference type="InterPro" id="IPR037671">
    <property type="entry name" value="PIGN_N"/>
</dbReference>
<evidence type="ECO:0000256" key="11">
    <source>
        <dbReference type="ARBA" id="ARBA00023180"/>
    </source>
</evidence>
<evidence type="ECO:0000256" key="2">
    <source>
        <dbReference type="ARBA" id="ARBA00004687"/>
    </source>
</evidence>
<evidence type="ECO:0000256" key="7">
    <source>
        <dbReference type="ARBA" id="ARBA00022692"/>
    </source>
</evidence>
<dbReference type="eggNOG" id="KOG2124">
    <property type="taxonomic scope" value="Eukaryota"/>
</dbReference>
<proteinExistence type="inferred from homology"/>
<dbReference type="CDD" id="cd16020">
    <property type="entry name" value="GPI_EPT_1"/>
    <property type="match status" value="1"/>
</dbReference>
<comment type="subcellular location">
    <subcellularLocation>
        <location evidence="1 12">Endoplasmic reticulum membrane</location>
        <topology evidence="1 12">Multi-pass membrane protein</topology>
    </subcellularLocation>
</comment>
<reference evidence="14" key="3">
    <citation type="submission" date="2025-09" db="UniProtKB">
        <authorList>
            <consortium name="Ensembl"/>
        </authorList>
    </citation>
    <scope>IDENTIFICATION</scope>
</reference>
<accession>F7D1S0</accession>
<evidence type="ECO:0000313" key="14">
    <source>
        <dbReference type="Ensembl" id="ENSCJAP00000006187.4"/>
    </source>
</evidence>
<dbReference type="GO" id="GO:0006506">
    <property type="term" value="P:GPI anchor biosynthetic process"/>
    <property type="evidence" value="ECO:0007669"/>
    <property type="project" value="UniProtKB-UniPathway"/>
</dbReference>
<feature type="transmembrane region" description="Helical" evidence="12">
    <location>
        <begin position="543"/>
        <end position="561"/>
    </location>
</feature>
<comment type="similarity">
    <text evidence="3 12">Belongs to the PIGG/PIGN/PIGO family. PIGN subfamily.</text>
</comment>
<evidence type="ECO:0000256" key="12">
    <source>
        <dbReference type="RuleBase" id="RU367138"/>
    </source>
</evidence>
<keyword evidence="8 12" id="KW-0256">Endoplasmic reticulum</keyword>
<evidence type="ECO:0000256" key="4">
    <source>
        <dbReference type="ARBA" id="ARBA00020831"/>
    </source>
</evidence>
<keyword evidence="15" id="KW-1185">Reference proteome</keyword>
<organism evidence="14 15">
    <name type="scientific">Callithrix jacchus</name>
    <name type="common">White-tufted-ear marmoset</name>
    <name type="synonym">Simia Jacchus</name>
    <dbReference type="NCBI Taxonomy" id="9483"/>
    <lineage>
        <taxon>Eukaryota</taxon>
        <taxon>Metazoa</taxon>
        <taxon>Chordata</taxon>
        <taxon>Craniata</taxon>
        <taxon>Vertebrata</taxon>
        <taxon>Euteleostomi</taxon>
        <taxon>Mammalia</taxon>
        <taxon>Eutheria</taxon>
        <taxon>Euarchontoglires</taxon>
        <taxon>Primates</taxon>
        <taxon>Haplorrhini</taxon>
        <taxon>Platyrrhini</taxon>
        <taxon>Cebidae</taxon>
        <taxon>Callitrichinae</taxon>
        <taxon>Callithrix</taxon>
        <taxon>Callithrix</taxon>
    </lineage>
</organism>
<comment type="function">
    <text evidence="12">Ethanolamine phosphate transferase involved in glycosylphosphatidylinositol-anchor biosynthesis. Transfers ethanolamine phosphate to the first alpha-1,4-linked mannose of the glycosylphosphatidylinositol precursor of GPI-anchor.</text>
</comment>
<feature type="transmembrane region" description="Helical" evidence="12">
    <location>
        <begin position="463"/>
        <end position="480"/>
    </location>
</feature>
<reference evidence="14" key="2">
    <citation type="submission" date="2025-08" db="UniProtKB">
        <authorList>
            <consortium name="Ensembl"/>
        </authorList>
    </citation>
    <scope>IDENTIFICATION</scope>
</reference>
<keyword evidence="10 12" id="KW-0472">Membrane</keyword>
<feature type="transmembrane region" description="Helical" evidence="12">
    <location>
        <begin position="421"/>
        <end position="443"/>
    </location>
</feature>
<evidence type="ECO:0000256" key="10">
    <source>
        <dbReference type="ARBA" id="ARBA00023136"/>
    </source>
</evidence>
<sequence length="911" mass="103550">MLLFFALGLLVHFVFFASIFDIYFTSPLVHGMTPQFTPLPPPARRLVLFVADGLRADALYELDENGNSRAPFIRNIIMHEGSWGVSHTRVPTESRPGHVALIAGFYEDVSAVAKGWKENPVEFDSLFNESKYTWSWGSPDILPMFAKGASGDHVYTYSYDSKRQDFGAQDATKLDTWVFDNVKDFFHHARNNQSLLSKINEEKIVFFLHLLGIDTNGHAHRPSSRDYKDNIKKVDDGVKEIVSMFNHFYGNDGKTTFIFTSDHGMTDWGSHGAGHPSETLTPLVTWGAGIKYPQRVSAQQFDDTFLKEWRLENWKRLDVNQGILPVDYLNNTDIFQAESMFTNAVQILEQFKVKMTQKKEATLPFLFTPFKSLSDSKQFDILRKARSYIKDRKFDEAVSLCKELIHLALKGLSYYHTYDRFFLGINIAIGFVGWISYASLLIIKSHSNLIRGVSKEVKKPSHFLPCSFVAIGILVALFLLIQACPWTYYVYCLLPVPIWYAVLREFQVIQDLVTSLLTYPLSHFVGYLLVFTLGIEVLVLSFFYRYMLTVGLTAFAGWPFLTRLWTRAKVTSLSWTFFSLLLAVFPLMPVVGRKPDISLVMGAGLLVLLLSLYVVTSLTKRKDSFIKEELLVHLLQVLSTVLSMYVVYSTQSSLLKKQGLPLTNQIISWATLASSLIVPLLSSPALFQRLFSILLSLMSTYLLLSTGYEALFPLVLSCLMFVWINIEQETLQQSGVSCKQKLTSIQFSYNTDITQFRQLCLDDIRRAFFLVFFLVTAFFGTGNIASINSFDLASVYCFLTVFSPFMMGSLMMWKILIPFVLVMCAFEAVQLTTQLSSKSLFLIVLVISDIMALHFFFLVKDYGSWLDIGTSISHYVIVMSMTIFLVFLNGLAQLLTTKKLRLCGKPKSHLM</sequence>
<feature type="transmembrane region" description="Helical" evidence="12">
    <location>
        <begin position="597"/>
        <end position="618"/>
    </location>
</feature>
<dbReference type="GO" id="GO:0005789">
    <property type="term" value="C:endoplasmic reticulum membrane"/>
    <property type="evidence" value="ECO:0007669"/>
    <property type="project" value="UniProtKB-SubCell"/>
</dbReference>
<feature type="transmembrane region" description="Helical" evidence="12">
    <location>
        <begin position="710"/>
        <end position="726"/>
    </location>
</feature>
<dbReference type="GeneTree" id="ENSGT00390000017600"/>
<keyword evidence="7 12" id="KW-0812">Transmembrane</keyword>
<evidence type="ECO:0000256" key="5">
    <source>
        <dbReference type="ARBA" id="ARBA00022502"/>
    </source>
</evidence>
<feature type="transmembrane region" description="Helical" evidence="12">
    <location>
        <begin position="810"/>
        <end position="828"/>
    </location>
</feature>
<dbReference type="InterPro" id="IPR007070">
    <property type="entry name" value="GPI_EtnP_transferase_1"/>
</dbReference>
<protein>
    <recommendedName>
        <fullName evidence="4 12">GPI ethanolamine phosphate transferase 1</fullName>
        <ecNumber evidence="12">2.-.-.-</ecNumber>
    </recommendedName>
</protein>
<dbReference type="InterPro" id="IPR002591">
    <property type="entry name" value="Phosphodiest/P_Trfase"/>
</dbReference>
<feature type="transmembrane region" description="Helical" evidence="12">
    <location>
        <begin position="767"/>
        <end position="790"/>
    </location>
</feature>
<dbReference type="SUPFAM" id="SSF53649">
    <property type="entry name" value="Alkaline phosphatase-like"/>
    <property type="match status" value="1"/>
</dbReference>
<reference evidence="14" key="1">
    <citation type="submission" date="2009-03" db="EMBL/GenBank/DDBJ databases">
        <authorList>
            <person name="Warren W."/>
            <person name="Ye L."/>
            <person name="Minx P."/>
            <person name="Worley K."/>
            <person name="Gibbs R."/>
            <person name="Wilson R.K."/>
        </authorList>
    </citation>
    <scope>NUCLEOTIDE SEQUENCE [LARGE SCALE GENOMIC DNA]</scope>
</reference>
<keyword evidence="5 12" id="KW-0337">GPI-anchor biosynthesis</keyword>
<name>F7D1S0_CALJA</name>
<feature type="transmembrane region" description="Helical" evidence="12">
    <location>
        <begin position="840"/>
        <end position="860"/>
    </location>
</feature>
<evidence type="ECO:0000256" key="9">
    <source>
        <dbReference type="ARBA" id="ARBA00022989"/>
    </source>
</evidence>
<feature type="transmembrane region" description="Helical" evidence="12">
    <location>
        <begin position="515"/>
        <end position="537"/>
    </location>
</feature>
<feature type="transmembrane region" description="Helical" evidence="12">
    <location>
        <begin position="660"/>
        <end position="681"/>
    </location>
</feature>
<dbReference type="Gene3D" id="3.40.720.10">
    <property type="entry name" value="Alkaline Phosphatase, subunit A"/>
    <property type="match status" value="1"/>
</dbReference>
<evidence type="ECO:0000256" key="1">
    <source>
        <dbReference type="ARBA" id="ARBA00004477"/>
    </source>
</evidence>
<gene>
    <name evidence="14" type="primary">PIGN</name>
</gene>
<dbReference type="Pfam" id="PF01663">
    <property type="entry name" value="Phosphodiest"/>
    <property type="match status" value="1"/>
</dbReference>
<feature type="domain" description="GPI ethanolamine phosphate transferase 1 C-terminal" evidence="13">
    <location>
        <begin position="410"/>
        <end position="864"/>
    </location>
</feature>
<dbReference type="FunFam" id="3.40.720.10:FF:000015">
    <property type="entry name" value="GPI ethanolamine phosphate transferase 1"/>
    <property type="match status" value="1"/>
</dbReference>
<dbReference type="InterPro" id="IPR017850">
    <property type="entry name" value="Alkaline_phosphatase_core_sf"/>
</dbReference>
<evidence type="ECO:0000256" key="3">
    <source>
        <dbReference type="ARBA" id="ARBA00008400"/>
    </source>
</evidence>
<dbReference type="GO" id="GO:0051377">
    <property type="term" value="F:mannose-ethanolamine phosphotransferase activity"/>
    <property type="evidence" value="ECO:0007669"/>
    <property type="project" value="UniProtKB-UniRule"/>
</dbReference>
<dbReference type="Pfam" id="PF04987">
    <property type="entry name" value="PigN"/>
    <property type="match status" value="1"/>
</dbReference>
<dbReference type="InterPro" id="IPR017852">
    <property type="entry name" value="GPI_EtnP_transferase_1_C"/>
</dbReference>
<dbReference type="Bgee" id="ENSCJAG00000003367">
    <property type="expression patterns" value="Expressed in heart and 6 other cell types or tissues"/>
</dbReference>
<evidence type="ECO:0000256" key="8">
    <source>
        <dbReference type="ARBA" id="ARBA00022824"/>
    </source>
</evidence>
<keyword evidence="6 12" id="KW-0808">Transferase</keyword>
<evidence type="ECO:0000313" key="15">
    <source>
        <dbReference type="Proteomes" id="UP000008225"/>
    </source>
</evidence>
<dbReference type="PANTHER" id="PTHR12250:SF0">
    <property type="entry name" value="GPI ETHANOLAMINE PHOSPHATE TRANSFERASE 1"/>
    <property type="match status" value="1"/>
</dbReference>
<dbReference type="Proteomes" id="UP000008225">
    <property type="component" value="Chromosome 13"/>
</dbReference>
<dbReference type="PANTHER" id="PTHR12250">
    <property type="entry name" value="PHOSPHATIDYLINOSITOL GLYCAN, CLASS N"/>
    <property type="match status" value="1"/>
</dbReference>
<keyword evidence="9 12" id="KW-1133">Transmembrane helix</keyword>
<feature type="transmembrane region" description="Helical" evidence="12">
    <location>
        <begin position="872"/>
        <end position="892"/>
    </location>
</feature>
<comment type="pathway">
    <text evidence="2 12">Glycolipid biosynthesis; glycosylphosphatidylinositol-anchor biosynthesis.</text>
</comment>
<dbReference type="Ensembl" id="ENSCJAT00000006527.5">
    <property type="protein sequence ID" value="ENSCJAP00000006187.4"/>
    <property type="gene ID" value="ENSCJAG00000003367.5"/>
</dbReference>
<dbReference type="HOGENOM" id="CLU_007676_0_0_1"/>